<accession>A0ABW5C9P5</accession>
<dbReference type="EMBL" id="JBHUIY010000009">
    <property type="protein sequence ID" value="MFD2233441.1"/>
    <property type="molecule type" value="Genomic_DNA"/>
</dbReference>
<feature type="domain" description="N-acetyltransferase" evidence="1">
    <location>
        <begin position="3"/>
        <end position="151"/>
    </location>
</feature>
<dbReference type="SUPFAM" id="SSF55729">
    <property type="entry name" value="Acyl-CoA N-acyltransferases (Nat)"/>
    <property type="match status" value="1"/>
</dbReference>
<evidence type="ECO:0000313" key="2">
    <source>
        <dbReference type="EMBL" id="MFD2233441.1"/>
    </source>
</evidence>
<dbReference type="Pfam" id="PF00583">
    <property type="entry name" value="Acetyltransf_1"/>
    <property type="match status" value="1"/>
</dbReference>
<dbReference type="InterPro" id="IPR000182">
    <property type="entry name" value="GNAT_dom"/>
</dbReference>
<organism evidence="2 3">
    <name type="scientific">Phaeospirillum tilakii</name>
    <dbReference type="NCBI Taxonomy" id="741673"/>
    <lineage>
        <taxon>Bacteria</taxon>
        <taxon>Pseudomonadati</taxon>
        <taxon>Pseudomonadota</taxon>
        <taxon>Alphaproteobacteria</taxon>
        <taxon>Rhodospirillales</taxon>
        <taxon>Rhodospirillaceae</taxon>
        <taxon>Phaeospirillum</taxon>
    </lineage>
</organism>
<keyword evidence="2" id="KW-0012">Acyltransferase</keyword>
<dbReference type="PANTHER" id="PTHR43138:SF1">
    <property type="entry name" value="N-ACETYLTRANSFERASE ACA1"/>
    <property type="match status" value="1"/>
</dbReference>
<dbReference type="InterPro" id="IPR052742">
    <property type="entry name" value="Mito_N-acetyltransferase"/>
</dbReference>
<dbReference type="PANTHER" id="PTHR43138">
    <property type="entry name" value="ACETYLTRANSFERASE, GNAT FAMILY"/>
    <property type="match status" value="1"/>
</dbReference>
<dbReference type="PROSITE" id="PS51186">
    <property type="entry name" value="GNAT"/>
    <property type="match status" value="1"/>
</dbReference>
<dbReference type="GO" id="GO:0016746">
    <property type="term" value="F:acyltransferase activity"/>
    <property type="evidence" value="ECO:0007669"/>
    <property type="project" value="UniProtKB-KW"/>
</dbReference>
<dbReference type="RefSeq" id="WP_377315216.1">
    <property type="nucleotide sequence ID" value="NZ_JBHUIY010000009.1"/>
</dbReference>
<dbReference type="EC" id="2.3.-.-" evidence="2"/>
<evidence type="ECO:0000259" key="1">
    <source>
        <dbReference type="PROSITE" id="PS51186"/>
    </source>
</evidence>
<sequence length="169" mass="18509">MKSIWRILSPTIQAGETYALDRDMSERDALAYWLGADRETFVAEQGGEIVGTYYLRPNQAGGGKHICNCGYMTAPAATGRGVARAMCAHSLHHARKCGFRGMQFNFVVSTNLRAVALWQSFGFEIVGRLPQVFHHPGLGYVDALVMFRTLVEIEGIQGPVALGGHGQRP</sequence>
<proteinExistence type="predicted"/>
<reference evidence="3" key="1">
    <citation type="journal article" date="2019" name="Int. J. Syst. Evol. Microbiol.">
        <title>The Global Catalogue of Microorganisms (GCM) 10K type strain sequencing project: providing services to taxonomists for standard genome sequencing and annotation.</title>
        <authorList>
            <consortium name="The Broad Institute Genomics Platform"/>
            <consortium name="The Broad Institute Genome Sequencing Center for Infectious Disease"/>
            <person name="Wu L."/>
            <person name="Ma J."/>
        </authorList>
    </citation>
    <scope>NUCLEOTIDE SEQUENCE [LARGE SCALE GENOMIC DNA]</scope>
    <source>
        <strain evidence="3">KCTC 15012</strain>
    </source>
</reference>
<comment type="caution">
    <text evidence="2">The sequence shown here is derived from an EMBL/GenBank/DDBJ whole genome shotgun (WGS) entry which is preliminary data.</text>
</comment>
<dbReference type="Proteomes" id="UP001597296">
    <property type="component" value="Unassembled WGS sequence"/>
</dbReference>
<evidence type="ECO:0000313" key="3">
    <source>
        <dbReference type="Proteomes" id="UP001597296"/>
    </source>
</evidence>
<keyword evidence="3" id="KW-1185">Reference proteome</keyword>
<gene>
    <name evidence="2" type="ORF">ACFSNB_06460</name>
</gene>
<dbReference type="InterPro" id="IPR016181">
    <property type="entry name" value="Acyl_CoA_acyltransferase"/>
</dbReference>
<protein>
    <submittedName>
        <fullName evidence="2">GNAT family N-acetyltransferase</fullName>
        <ecNumber evidence="2">2.3.-.-</ecNumber>
    </submittedName>
</protein>
<keyword evidence="2" id="KW-0808">Transferase</keyword>
<name>A0ABW5C9P5_9PROT</name>
<dbReference type="CDD" id="cd04301">
    <property type="entry name" value="NAT_SF"/>
    <property type="match status" value="1"/>
</dbReference>
<dbReference type="Gene3D" id="3.40.630.30">
    <property type="match status" value="1"/>
</dbReference>